<accession>A0AAE3LJA0</accession>
<dbReference type="PANTHER" id="PTHR43031:SF1">
    <property type="entry name" value="PYRIDINE NUCLEOTIDE-DISULPHIDE OXIDOREDUCTASE"/>
    <property type="match status" value="1"/>
</dbReference>
<evidence type="ECO:0000313" key="3">
    <source>
        <dbReference type="Proteomes" id="UP001209317"/>
    </source>
</evidence>
<gene>
    <name evidence="2" type="ORF">OD355_03065</name>
</gene>
<dbReference type="InterPro" id="IPR036873">
    <property type="entry name" value="Rhodanese-like_dom_sf"/>
</dbReference>
<dbReference type="PANTHER" id="PTHR43031">
    <property type="entry name" value="FAD-DEPENDENT OXIDOREDUCTASE"/>
    <property type="match status" value="1"/>
</dbReference>
<name>A0AAE3LJA0_9BACT</name>
<dbReference type="InterPro" id="IPR050229">
    <property type="entry name" value="GlpE_sulfurtransferase"/>
</dbReference>
<evidence type="ECO:0000259" key="1">
    <source>
        <dbReference type="PROSITE" id="PS50206"/>
    </source>
</evidence>
<dbReference type="Proteomes" id="UP001209317">
    <property type="component" value="Unassembled WGS sequence"/>
</dbReference>
<dbReference type="CDD" id="cd00158">
    <property type="entry name" value="RHOD"/>
    <property type="match status" value="2"/>
</dbReference>
<feature type="domain" description="Rhodanese" evidence="1">
    <location>
        <begin position="15"/>
        <end position="104"/>
    </location>
</feature>
<evidence type="ECO:0000313" key="2">
    <source>
        <dbReference type="EMBL" id="MCU7693492.1"/>
    </source>
</evidence>
<dbReference type="EMBL" id="JAOTPL010000003">
    <property type="protein sequence ID" value="MCU7693492.1"/>
    <property type="molecule type" value="Genomic_DNA"/>
</dbReference>
<organism evidence="2 3">
    <name type="scientific">Haoranjiania flava</name>
    <dbReference type="NCBI Taxonomy" id="1856322"/>
    <lineage>
        <taxon>Bacteria</taxon>
        <taxon>Pseudomonadati</taxon>
        <taxon>Bacteroidota</taxon>
        <taxon>Chitinophagia</taxon>
        <taxon>Chitinophagales</taxon>
        <taxon>Chitinophagaceae</taxon>
        <taxon>Haoranjiania</taxon>
    </lineage>
</organism>
<feature type="domain" description="Rhodanese" evidence="1">
    <location>
        <begin position="119"/>
        <end position="205"/>
    </location>
</feature>
<protein>
    <submittedName>
        <fullName evidence="2">Rhodanese-like domain-containing protein</fullName>
    </submittedName>
</protein>
<dbReference type="InterPro" id="IPR001763">
    <property type="entry name" value="Rhodanese-like_dom"/>
</dbReference>
<proteinExistence type="predicted"/>
<comment type="caution">
    <text evidence="2">The sequence shown here is derived from an EMBL/GenBank/DDBJ whole genome shotgun (WGS) entry which is preliminary data.</text>
</comment>
<dbReference type="PROSITE" id="PS50206">
    <property type="entry name" value="RHODANESE_3"/>
    <property type="match status" value="2"/>
</dbReference>
<dbReference type="RefSeq" id="WP_263036980.1">
    <property type="nucleotide sequence ID" value="NZ_JAOTPL010000003.1"/>
</dbReference>
<dbReference type="Gene3D" id="3.40.250.10">
    <property type="entry name" value="Rhodanese-like domain"/>
    <property type="match status" value="2"/>
</dbReference>
<dbReference type="SUPFAM" id="SSF52821">
    <property type="entry name" value="Rhodanese/Cell cycle control phosphatase"/>
    <property type="match status" value="2"/>
</dbReference>
<dbReference type="SMART" id="SM00450">
    <property type="entry name" value="RHOD"/>
    <property type="match status" value="2"/>
</dbReference>
<keyword evidence="3" id="KW-1185">Reference proteome</keyword>
<dbReference type="Pfam" id="PF00581">
    <property type="entry name" value="Rhodanese"/>
    <property type="match status" value="2"/>
</dbReference>
<sequence>MSQSLTLAAFKALSQQTNVLIIDTRKPTEFTGGFIPGSVFIGLGEKFEEWAKKILPAGKQLLLVTNEGEESTSLKQLQDAGFSVSGYLEGGYAVWKEAHEPVDMIIDIEADELAMDIPFDEKMVIIDVRTPEEYNQCFVKNALNIPVEQVNDPAITANFEDEDNLYLHCAGGYRSVIAASLLKREGIHNLRNISGGFKSIKEVENIPLQKYKETE</sequence>
<reference evidence="2" key="1">
    <citation type="submission" date="2022-10" db="EMBL/GenBank/DDBJ databases">
        <authorList>
            <person name="Kim H.S."/>
            <person name="Kim J.-S."/>
            <person name="Suh M.K."/>
            <person name="Eom M.K."/>
            <person name="Lee J.-S."/>
        </authorList>
    </citation>
    <scope>NUCLEOTIDE SEQUENCE</scope>
    <source>
        <strain evidence="2">LIP-5</strain>
    </source>
</reference>
<dbReference type="AlphaFoldDB" id="A0AAE3LJA0"/>